<protein>
    <submittedName>
        <fullName evidence="1">Uncharacterized protein</fullName>
    </submittedName>
</protein>
<sequence>MRILICIAIIMGLTINKSSCQEFFPMNLKSLISVEKTGDKMEIKPNSYFLNEKGFFLADDLLFVNKQSGEKVKLSSNVSQDKEEIRVDYYSMAKDLNRFMKRAGESGLKKMNENLFEHKDKNTTIRIAIKRNVQEVGKSYNLLSLVVIEDFTNGRIAIENRPIKFPVDYSYPLQNTTYYFDTDLKDDKSYTDEYFINVRLSKKAKYGNKIIFLDDMNWKVTLANKQTFVGTYNQSTQDRQMINIGFNVTAVAPKVPKGYMQPIAQTGAIYNASELKKAKHDAAYYKFFFTKSYDLRFEGNDLWLSGKHYENYPTLAVPSGKGN</sequence>
<proteinExistence type="predicted"/>
<keyword evidence="2" id="KW-1185">Reference proteome</keyword>
<accession>A0A286A0F8</accession>
<gene>
    <name evidence="1" type="ORF">SAMN06297358_2381</name>
</gene>
<dbReference type="Proteomes" id="UP000219281">
    <property type="component" value="Unassembled WGS sequence"/>
</dbReference>
<reference evidence="2" key="1">
    <citation type="submission" date="2017-09" db="EMBL/GenBank/DDBJ databases">
        <authorList>
            <person name="Varghese N."/>
            <person name="Submissions S."/>
        </authorList>
    </citation>
    <scope>NUCLEOTIDE SEQUENCE [LARGE SCALE GENOMIC DNA]</scope>
    <source>
        <strain evidence="2">CGMCC 1.12803</strain>
    </source>
</reference>
<dbReference type="EMBL" id="OCMT01000002">
    <property type="protein sequence ID" value="SOD15389.1"/>
    <property type="molecule type" value="Genomic_DNA"/>
</dbReference>
<name>A0A286A0F8_9SPHI</name>
<evidence type="ECO:0000313" key="2">
    <source>
        <dbReference type="Proteomes" id="UP000219281"/>
    </source>
</evidence>
<evidence type="ECO:0000313" key="1">
    <source>
        <dbReference type="EMBL" id="SOD15389.1"/>
    </source>
</evidence>
<organism evidence="1 2">
    <name type="scientific">Pedobacter xixiisoli</name>
    <dbReference type="NCBI Taxonomy" id="1476464"/>
    <lineage>
        <taxon>Bacteria</taxon>
        <taxon>Pseudomonadati</taxon>
        <taxon>Bacteroidota</taxon>
        <taxon>Sphingobacteriia</taxon>
        <taxon>Sphingobacteriales</taxon>
        <taxon>Sphingobacteriaceae</taxon>
        <taxon>Pedobacter</taxon>
    </lineage>
</organism>
<dbReference type="RefSeq" id="WP_138765812.1">
    <property type="nucleotide sequence ID" value="NZ_OCMT01000002.1"/>
</dbReference>
<dbReference type="AlphaFoldDB" id="A0A286A0F8"/>
<dbReference type="OrthoDB" id="697727at2"/>